<keyword evidence="5 9" id="KW-1133">Transmembrane helix</keyword>
<reference evidence="11 12" key="1">
    <citation type="journal article" date="2011" name="J. Bacteriol.">
        <title>Draft genome sequence of the anoxygenic filamentous phototrophic bacterium Oscillochloris trichoides subsp. DG-6.</title>
        <authorList>
            <person name="Kuznetsov B.B."/>
            <person name="Ivanovsky R.N."/>
            <person name="Keppen O.I."/>
            <person name="Sukhacheva M.V."/>
            <person name="Bumazhkin B.K."/>
            <person name="Patutina E.O."/>
            <person name="Beletsky A.V."/>
            <person name="Mardanov A.V."/>
            <person name="Baslerov R.V."/>
            <person name="Panteleeva A.N."/>
            <person name="Kolganova T.V."/>
            <person name="Ravin N.V."/>
            <person name="Skryabin K.G."/>
        </authorList>
    </citation>
    <scope>NUCLEOTIDE SEQUENCE [LARGE SCALE GENOMIC DNA]</scope>
    <source>
        <strain evidence="11 12">DG-6</strain>
    </source>
</reference>
<evidence type="ECO:0000256" key="5">
    <source>
        <dbReference type="ARBA" id="ARBA00022989"/>
    </source>
</evidence>
<sequence>MARQGRSGPGPGPGPGPGGSHVRPNAWRALLSGLRNGRVVSLLIFLTCVGILGYLLTQARFSVLQIEVIGNNALHTEDVITESGLLGRPIWFVNPAESEAQLRANPYVESVQVQIGLPNQARIHVVERRPEVRWEAGGVEYLVDGRGQVLAVAQEDANDDVLVVIDTSTPDLKPGDQIDTDALSLTRALALRLPTELGFTPAQIGWDFGVGVYVRSQTGQTIIFGQNRNLDRKLAILATLIKEQTAFTYLDLRSGNPFYQNSPQN</sequence>
<keyword evidence="2" id="KW-1003">Cell membrane</keyword>
<accession>E1IHI5</accession>
<comment type="caution">
    <text evidence="11">The sequence shown here is derived from an EMBL/GenBank/DDBJ whole genome shotgun (WGS) entry which is preliminary data.</text>
</comment>
<dbReference type="Pfam" id="PF03799">
    <property type="entry name" value="FtsQ_DivIB_C"/>
    <property type="match status" value="1"/>
</dbReference>
<feature type="region of interest" description="Disordered" evidence="8">
    <location>
        <begin position="1"/>
        <end position="21"/>
    </location>
</feature>
<feature type="domain" description="POTRA" evidence="10">
    <location>
        <begin position="61"/>
        <end position="128"/>
    </location>
</feature>
<keyword evidence="4 9" id="KW-0812">Transmembrane</keyword>
<dbReference type="InterPro" id="IPR050487">
    <property type="entry name" value="FtsQ_DivIB"/>
</dbReference>
<dbReference type="PANTHER" id="PTHR37820:SF1">
    <property type="entry name" value="CELL DIVISION PROTEIN FTSQ"/>
    <property type="match status" value="1"/>
</dbReference>
<evidence type="ECO:0000256" key="1">
    <source>
        <dbReference type="ARBA" id="ARBA00004370"/>
    </source>
</evidence>
<keyword evidence="3" id="KW-0132">Cell division</keyword>
<dbReference type="Proteomes" id="UP000054010">
    <property type="component" value="Unassembled WGS sequence"/>
</dbReference>
<keyword evidence="6 9" id="KW-0472">Membrane</keyword>
<dbReference type="InterPro" id="IPR013685">
    <property type="entry name" value="POTRA_FtsQ_type"/>
</dbReference>
<feature type="transmembrane region" description="Helical" evidence="9">
    <location>
        <begin position="39"/>
        <end position="57"/>
    </location>
</feature>
<dbReference type="GO" id="GO:0051301">
    <property type="term" value="P:cell division"/>
    <property type="evidence" value="ECO:0007669"/>
    <property type="project" value="UniProtKB-KW"/>
</dbReference>
<evidence type="ECO:0000313" key="11">
    <source>
        <dbReference type="EMBL" id="EFO79348.1"/>
    </source>
</evidence>
<dbReference type="PROSITE" id="PS51779">
    <property type="entry name" value="POTRA"/>
    <property type="match status" value="1"/>
</dbReference>
<dbReference type="HOGENOM" id="CLU_1021937_0_0_0"/>
<dbReference type="STRING" id="765420.OSCT_2786"/>
<name>E1IHI5_9CHLR</name>
<gene>
    <name evidence="11" type="ORF">OSCT_2786</name>
</gene>
<evidence type="ECO:0000259" key="10">
    <source>
        <dbReference type="PROSITE" id="PS51779"/>
    </source>
</evidence>
<keyword evidence="12" id="KW-1185">Reference proteome</keyword>
<evidence type="ECO:0000256" key="6">
    <source>
        <dbReference type="ARBA" id="ARBA00023136"/>
    </source>
</evidence>
<evidence type="ECO:0000256" key="8">
    <source>
        <dbReference type="SAM" id="MobiDB-lite"/>
    </source>
</evidence>
<dbReference type="Gene3D" id="3.10.20.310">
    <property type="entry name" value="membrane protein fhac"/>
    <property type="match status" value="1"/>
</dbReference>
<evidence type="ECO:0000256" key="7">
    <source>
        <dbReference type="ARBA" id="ARBA00023306"/>
    </source>
</evidence>
<dbReference type="eggNOG" id="COG1589">
    <property type="taxonomic scope" value="Bacteria"/>
</dbReference>
<dbReference type="InterPro" id="IPR005548">
    <property type="entry name" value="Cell_div_FtsQ/DivIB_C"/>
</dbReference>
<evidence type="ECO:0000256" key="3">
    <source>
        <dbReference type="ARBA" id="ARBA00022618"/>
    </source>
</evidence>
<evidence type="ECO:0000256" key="9">
    <source>
        <dbReference type="SAM" id="Phobius"/>
    </source>
</evidence>
<evidence type="ECO:0000313" key="12">
    <source>
        <dbReference type="Proteomes" id="UP000054010"/>
    </source>
</evidence>
<organism evidence="11 12">
    <name type="scientific">Oscillochloris trichoides DG-6</name>
    <dbReference type="NCBI Taxonomy" id="765420"/>
    <lineage>
        <taxon>Bacteria</taxon>
        <taxon>Bacillati</taxon>
        <taxon>Chloroflexota</taxon>
        <taxon>Chloroflexia</taxon>
        <taxon>Chloroflexales</taxon>
        <taxon>Chloroflexineae</taxon>
        <taxon>Oscillochloridaceae</taxon>
        <taxon>Oscillochloris</taxon>
    </lineage>
</organism>
<evidence type="ECO:0000256" key="4">
    <source>
        <dbReference type="ARBA" id="ARBA00022692"/>
    </source>
</evidence>
<evidence type="ECO:0000256" key="2">
    <source>
        <dbReference type="ARBA" id="ARBA00022475"/>
    </source>
</evidence>
<dbReference type="Pfam" id="PF08478">
    <property type="entry name" value="POTRA_1"/>
    <property type="match status" value="1"/>
</dbReference>
<dbReference type="InterPro" id="IPR034746">
    <property type="entry name" value="POTRA"/>
</dbReference>
<keyword evidence="7" id="KW-0131">Cell cycle</keyword>
<dbReference type="PANTHER" id="PTHR37820">
    <property type="entry name" value="CELL DIVISION PROTEIN DIVIB"/>
    <property type="match status" value="1"/>
</dbReference>
<proteinExistence type="predicted"/>
<comment type="subcellular location">
    <subcellularLocation>
        <location evidence="1">Membrane</location>
    </subcellularLocation>
</comment>
<protein>
    <submittedName>
        <fullName evidence="11">Polypeptide-transport-associated domain-containing protein</fullName>
    </submittedName>
</protein>
<dbReference type="EMBL" id="ADVR01000116">
    <property type="protein sequence ID" value="EFO79348.1"/>
    <property type="molecule type" value="Genomic_DNA"/>
</dbReference>
<dbReference type="AlphaFoldDB" id="E1IHI5"/>
<dbReference type="GO" id="GO:0005886">
    <property type="term" value="C:plasma membrane"/>
    <property type="evidence" value="ECO:0007669"/>
    <property type="project" value="TreeGrafter"/>
</dbReference>